<keyword evidence="3" id="KW-1185">Reference proteome</keyword>
<dbReference type="Pfam" id="PF12836">
    <property type="entry name" value="HHH_3"/>
    <property type="match status" value="1"/>
</dbReference>
<evidence type="ECO:0000313" key="3">
    <source>
        <dbReference type="Proteomes" id="UP000306196"/>
    </source>
</evidence>
<evidence type="ECO:0000313" key="2">
    <source>
        <dbReference type="EMBL" id="TLD71834.1"/>
    </source>
</evidence>
<accession>A0A5R8KHN9</accession>
<dbReference type="InterPro" id="IPR051675">
    <property type="entry name" value="Endo/Exo/Phosphatase_dom_1"/>
</dbReference>
<proteinExistence type="predicted"/>
<feature type="domain" description="Helix-hairpin-helix DNA-binding motif class 1" evidence="1">
    <location>
        <begin position="18"/>
        <end position="37"/>
    </location>
</feature>
<dbReference type="PANTHER" id="PTHR21180">
    <property type="entry name" value="ENDONUCLEASE/EXONUCLEASE/PHOSPHATASE FAMILY DOMAIN-CONTAINING PROTEIN 1"/>
    <property type="match status" value="1"/>
</dbReference>
<dbReference type="Proteomes" id="UP000306196">
    <property type="component" value="Unassembled WGS sequence"/>
</dbReference>
<feature type="domain" description="Helix-hairpin-helix DNA-binding motif class 1" evidence="1">
    <location>
        <begin position="44"/>
        <end position="63"/>
    </location>
</feature>
<sequence>MKNNPDTMIVDINKASMEQLQYLPEVGPVTAQDIVNGRPYESVEDLKKVRGIGEKTFQKIRPRVKLE</sequence>
<dbReference type="AlphaFoldDB" id="A0A5R8KHN9"/>
<dbReference type="OrthoDB" id="196826at2"/>
<dbReference type="GO" id="GO:0006281">
    <property type="term" value="P:DNA repair"/>
    <property type="evidence" value="ECO:0007669"/>
    <property type="project" value="InterPro"/>
</dbReference>
<dbReference type="SMART" id="SM00278">
    <property type="entry name" value="HhH1"/>
    <property type="match status" value="2"/>
</dbReference>
<name>A0A5R8KHN9_9BACT</name>
<gene>
    <name evidence="2" type="ORF">FEM03_05700</name>
</gene>
<protein>
    <submittedName>
        <fullName evidence="2">Helix-hairpin-helix domain-containing protein</fullName>
    </submittedName>
</protein>
<organism evidence="2 3">
    <name type="scientific">Phragmitibacter flavus</name>
    <dbReference type="NCBI Taxonomy" id="2576071"/>
    <lineage>
        <taxon>Bacteria</taxon>
        <taxon>Pseudomonadati</taxon>
        <taxon>Verrucomicrobiota</taxon>
        <taxon>Verrucomicrobiia</taxon>
        <taxon>Verrucomicrobiales</taxon>
        <taxon>Verrucomicrobiaceae</taxon>
        <taxon>Phragmitibacter</taxon>
    </lineage>
</organism>
<dbReference type="SUPFAM" id="SSF47781">
    <property type="entry name" value="RuvA domain 2-like"/>
    <property type="match status" value="1"/>
</dbReference>
<dbReference type="GO" id="GO:0015627">
    <property type="term" value="C:type II protein secretion system complex"/>
    <property type="evidence" value="ECO:0007669"/>
    <property type="project" value="TreeGrafter"/>
</dbReference>
<evidence type="ECO:0000259" key="1">
    <source>
        <dbReference type="SMART" id="SM00278"/>
    </source>
</evidence>
<dbReference type="InterPro" id="IPR003583">
    <property type="entry name" value="Hlx-hairpin-Hlx_DNA-bd_motif"/>
</dbReference>
<dbReference type="EMBL" id="VAUV01000004">
    <property type="protein sequence ID" value="TLD71834.1"/>
    <property type="molecule type" value="Genomic_DNA"/>
</dbReference>
<dbReference type="GO" id="GO:0003677">
    <property type="term" value="F:DNA binding"/>
    <property type="evidence" value="ECO:0007669"/>
    <property type="project" value="InterPro"/>
</dbReference>
<reference evidence="2 3" key="1">
    <citation type="submission" date="2019-05" db="EMBL/GenBank/DDBJ databases">
        <title>Verrucobacter flavum gen. nov., sp. nov. a new member of the family Verrucomicrobiaceae.</title>
        <authorList>
            <person name="Szuroczki S."/>
            <person name="Abbaszade G."/>
            <person name="Szabo A."/>
            <person name="Felfoldi T."/>
            <person name="Schumann P."/>
            <person name="Boka K."/>
            <person name="Keki Z."/>
            <person name="Toumi M."/>
            <person name="Toth E."/>
        </authorList>
    </citation>
    <scope>NUCLEOTIDE SEQUENCE [LARGE SCALE GENOMIC DNA]</scope>
    <source>
        <strain evidence="2 3">MG-N-17</strain>
    </source>
</reference>
<dbReference type="Gene3D" id="1.10.150.320">
    <property type="entry name" value="Photosystem II 12 kDa extrinsic protein"/>
    <property type="match status" value="1"/>
</dbReference>
<dbReference type="InterPro" id="IPR010994">
    <property type="entry name" value="RuvA_2-like"/>
</dbReference>
<comment type="caution">
    <text evidence="2">The sequence shown here is derived from an EMBL/GenBank/DDBJ whole genome shotgun (WGS) entry which is preliminary data.</text>
</comment>
<dbReference type="PANTHER" id="PTHR21180:SF32">
    <property type="entry name" value="ENDONUCLEASE_EXONUCLEASE_PHOSPHATASE FAMILY DOMAIN-CONTAINING PROTEIN 1"/>
    <property type="match status" value="1"/>
</dbReference>
<dbReference type="GO" id="GO:0015628">
    <property type="term" value="P:protein secretion by the type II secretion system"/>
    <property type="evidence" value="ECO:0007669"/>
    <property type="project" value="TreeGrafter"/>
</dbReference>